<dbReference type="InterPro" id="IPR036179">
    <property type="entry name" value="Ig-like_dom_sf"/>
</dbReference>
<feature type="transmembrane region" description="Helical" evidence="9">
    <location>
        <begin position="80"/>
        <end position="102"/>
    </location>
</feature>
<evidence type="ECO:0000256" key="7">
    <source>
        <dbReference type="ARBA" id="ARBA00023180"/>
    </source>
</evidence>
<evidence type="ECO:0000256" key="1">
    <source>
        <dbReference type="ARBA" id="ARBA00004167"/>
    </source>
</evidence>
<dbReference type="GO" id="GO:0150079">
    <property type="term" value="P:negative regulation of neuroinflammatory response"/>
    <property type="evidence" value="ECO:0007669"/>
    <property type="project" value="TreeGrafter"/>
</dbReference>
<dbReference type="InterPro" id="IPR013783">
    <property type="entry name" value="Ig-like_fold"/>
</dbReference>
<proteinExistence type="predicted"/>
<evidence type="ECO:0000256" key="6">
    <source>
        <dbReference type="ARBA" id="ARBA00023157"/>
    </source>
</evidence>
<dbReference type="GO" id="GO:0009986">
    <property type="term" value="C:cell surface"/>
    <property type="evidence" value="ECO:0007669"/>
    <property type="project" value="TreeGrafter"/>
</dbReference>
<evidence type="ECO:0000256" key="2">
    <source>
        <dbReference type="ARBA" id="ARBA00022692"/>
    </source>
</evidence>
<evidence type="ECO:0000313" key="12">
    <source>
        <dbReference type="Proteomes" id="UP000528690"/>
    </source>
</evidence>
<reference evidence="11 12" key="1">
    <citation type="submission" date="2019-09" db="EMBL/GenBank/DDBJ databases">
        <title>Bird 10,000 Genomes (B10K) Project - Family phase.</title>
        <authorList>
            <person name="Zhang G."/>
        </authorList>
    </citation>
    <scope>NUCLEOTIDE SEQUENCE [LARGE SCALE GENOMIC DNA]</scope>
    <source>
        <strain evidence="11">B10K-DU-029-28</strain>
    </source>
</reference>
<dbReference type="EMBL" id="VZTV01054044">
    <property type="protein sequence ID" value="NXT90870.1"/>
    <property type="molecule type" value="Genomic_DNA"/>
</dbReference>
<dbReference type="GO" id="GO:0034113">
    <property type="term" value="P:heterotypic cell-cell adhesion"/>
    <property type="evidence" value="ECO:0007669"/>
    <property type="project" value="TreeGrafter"/>
</dbReference>
<feature type="non-terminal residue" evidence="11">
    <location>
        <position position="1"/>
    </location>
</feature>
<organism evidence="11 12">
    <name type="scientific">Anhinga rufa</name>
    <name type="common">African darter</name>
    <dbReference type="NCBI Taxonomy" id="317792"/>
    <lineage>
        <taxon>Eukaryota</taxon>
        <taxon>Metazoa</taxon>
        <taxon>Chordata</taxon>
        <taxon>Craniata</taxon>
        <taxon>Vertebrata</taxon>
        <taxon>Euteleostomi</taxon>
        <taxon>Archelosauria</taxon>
        <taxon>Archosauria</taxon>
        <taxon>Dinosauria</taxon>
        <taxon>Saurischia</taxon>
        <taxon>Theropoda</taxon>
        <taxon>Coelurosauria</taxon>
        <taxon>Aves</taxon>
        <taxon>Neognathae</taxon>
        <taxon>Neoaves</taxon>
        <taxon>Aequornithes</taxon>
        <taxon>Suliformes</taxon>
        <taxon>Anhingidae</taxon>
        <taxon>Anhinga</taxon>
    </lineage>
</organism>
<dbReference type="GO" id="GO:0030424">
    <property type="term" value="C:axon"/>
    <property type="evidence" value="ECO:0007669"/>
    <property type="project" value="TreeGrafter"/>
</dbReference>
<dbReference type="PANTHER" id="PTHR46841:SF10">
    <property type="entry name" value="CD200 MOLECULE LIKE 1-RELATED"/>
    <property type="match status" value="1"/>
</dbReference>
<protein>
    <submittedName>
        <fullName evidence="11">MO2R4 protein</fullName>
    </submittedName>
</protein>
<evidence type="ECO:0000313" key="11">
    <source>
        <dbReference type="EMBL" id="NXT90870.1"/>
    </source>
</evidence>
<evidence type="ECO:0000259" key="10">
    <source>
        <dbReference type="PROSITE" id="PS50835"/>
    </source>
</evidence>
<evidence type="ECO:0000256" key="3">
    <source>
        <dbReference type="ARBA" id="ARBA00022729"/>
    </source>
</evidence>
<dbReference type="Gene3D" id="2.60.40.10">
    <property type="entry name" value="Immunoglobulins"/>
    <property type="match status" value="1"/>
</dbReference>
<evidence type="ECO:0000256" key="5">
    <source>
        <dbReference type="ARBA" id="ARBA00023136"/>
    </source>
</evidence>
<feature type="non-terminal residue" evidence="11">
    <location>
        <position position="148"/>
    </location>
</feature>
<evidence type="ECO:0000256" key="4">
    <source>
        <dbReference type="ARBA" id="ARBA00022989"/>
    </source>
</evidence>
<keyword evidence="2 9" id="KW-0812">Transmembrane</keyword>
<gene>
    <name evidence="11" type="primary">Cd200r4</name>
    <name evidence="11" type="ORF">ANHRUF_R11030</name>
</gene>
<dbReference type="PROSITE" id="PS50835">
    <property type="entry name" value="IG_LIKE"/>
    <property type="match status" value="1"/>
</dbReference>
<name>A0A7L3GG50_9AVES</name>
<dbReference type="AlphaFoldDB" id="A0A7L3GG50"/>
<keyword evidence="12" id="KW-1185">Reference proteome</keyword>
<dbReference type="GO" id="GO:0098632">
    <property type="term" value="F:cell-cell adhesion mediator activity"/>
    <property type="evidence" value="ECO:0007669"/>
    <property type="project" value="InterPro"/>
</dbReference>
<keyword evidence="6" id="KW-1015">Disulfide bond</keyword>
<keyword evidence="7" id="KW-0325">Glycoprotein</keyword>
<keyword evidence="5 9" id="KW-0472">Membrane</keyword>
<keyword evidence="4 9" id="KW-1133">Transmembrane helix</keyword>
<comment type="caution">
    <text evidence="11">The sequence shown here is derived from an EMBL/GenBank/DDBJ whole genome shotgun (WGS) entry which is preliminary data.</text>
</comment>
<dbReference type="InterPro" id="IPR047164">
    <property type="entry name" value="OX2G-like"/>
</dbReference>
<accession>A0A7L3GG50</accession>
<comment type="subcellular location">
    <subcellularLocation>
        <location evidence="1">Membrane</location>
        <topology evidence="1">Single-pass membrane protein</topology>
    </subcellularLocation>
</comment>
<feature type="domain" description="Ig-like" evidence="10">
    <location>
        <begin position="1"/>
        <end position="65"/>
    </location>
</feature>
<keyword evidence="3" id="KW-0732">Signal</keyword>
<dbReference type="GO" id="GO:0016020">
    <property type="term" value="C:membrane"/>
    <property type="evidence" value="ECO:0007669"/>
    <property type="project" value="UniProtKB-SubCell"/>
</dbReference>
<dbReference type="Proteomes" id="UP000528690">
    <property type="component" value="Unassembled WGS sequence"/>
</dbReference>
<dbReference type="SUPFAM" id="SSF48726">
    <property type="entry name" value="Immunoglobulin"/>
    <property type="match status" value="1"/>
</dbReference>
<dbReference type="Pfam" id="PF08205">
    <property type="entry name" value="C2-set_2"/>
    <property type="match status" value="1"/>
</dbReference>
<dbReference type="InterPro" id="IPR013162">
    <property type="entry name" value="CD80_C2-set"/>
</dbReference>
<dbReference type="OrthoDB" id="8749387at2759"/>
<keyword evidence="8" id="KW-0393">Immunoglobulin domain</keyword>
<evidence type="ECO:0000256" key="9">
    <source>
        <dbReference type="SAM" id="Phobius"/>
    </source>
</evidence>
<dbReference type="PANTHER" id="PTHR46841">
    <property type="entry name" value="OX-2 MEMBRANE GLYCOPROTEIN"/>
    <property type="match status" value="1"/>
</dbReference>
<dbReference type="InterPro" id="IPR007110">
    <property type="entry name" value="Ig-like_dom"/>
</dbReference>
<dbReference type="GO" id="GO:0043025">
    <property type="term" value="C:neuronal cell body"/>
    <property type="evidence" value="ECO:0007669"/>
    <property type="project" value="TreeGrafter"/>
</dbReference>
<evidence type="ECO:0000256" key="8">
    <source>
        <dbReference type="ARBA" id="ARBA00023319"/>
    </source>
</evidence>
<sequence>VCSATGKPAPKITWLYDRDLDESTETHYVQNTNGTVTVTNRLTFSANHLRALACLLEHPQGRKIKAVYLEKGREGVQKSIIFMAVLIAVMSLILIHCTMRLINRKRKKLKRRSAPRTPEEEKDLHQVLSEKSISLHTLKDQHVVCQNE</sequence>